<gene>
    <name evidence="1" type="ORF">WMSIL1_LOCUS882</name>
</gene>
<protein>
    <submittedName>
        <fullName evidence="1">Uncharacterized protein</fullName>
    </submittedName>
</protein>
<proteinExistence type="predicted"/>
<dbReference type="AlphaFoldDB" id="A0A564XXY4"/>
<keyword evidence="2" id="KW-1185">Reference proteome</keyword>
<dbReference type="SUPFAM" id="SSF56672">
    <property type="entry name" value="DNA/RNA polymerases"/>
    <property type="match status" value="1"/>
</dbReference>
<accession>A0A564XXY4</accession>
<dbReference type="InterPro" id="IPR043502">
    <property type="entry name" value="DNA/RNA_pol_sf"/>
</dbReference>
<organism evidence="1 2">
    <name type="scientific">Hymenolepis diminuta</name>
    <name type="common">Rat tapeworm</name>
    <dbReference type="NCBI Taxonomy" id="6216"/>
    <lineage>
        <taxon>Eukaryota</taxon>
        <taxon>Metazoa</taxon>
        <taxon>Spiralia</taxon>
        <taxon>Lophotrochozoa</taxon>
        <taxon>Platyhelminthes</taxon>
        <taxon>Cestoda</taxon>
        <taxon>Eucestoda</taxon>
        <taxon>Cyclophyllidea</taxon>
        <taxon>Hymenolepididae</taxon>
        <taxon>Hymenolepis</taxon>
    </lineage>
</organism>
<evidence type="ECO:0000313" key="2">
    <source>
        <dbReference type="Proteomes" id="UP000321570"/>
    </source>
</evidence>
<dbReference type="Proteomes" id="UP000321570">
    <property type="component" value="Unassembled WGS sequence"/>
</dbReference>
<evidence type="ECO:0000313" key="1">
    <source>
        <dbReference type="EMBL" id="VUZ39629.1"/>
    </source>
</evidence>
<sequence>MISALTAHCKPDWWPEALPSVLLGLRTPVEDDLSYSAAGILHCVNHSSDTLKIYHLSLSTHKSTQVHEAQFLLLPSPKVVAVFGEVETLLRDCSTPAYQEPEAIVILSTDASQVALGAILEQIKGHVEQPLAFFIHSTTLRHIRVRACASLQGDETSPLSPGGSKIHYPTHHSQVVEIYQLSQF</sequence>
<dbReference type="EMBL" id="CABIJS010000022">
    <property type="protein sequence ID" value="VUZ39629.1"/>
    <property type="molecule type" value="Genomic_DNA"/>
</dbReference>
<reference evidence="1 2" key="1">
    <citation type="submission" date="2019-07" db="EMBL/GenBank/DDBJ databases">
        <authorList>
            <person name="Jastrzebski P J."/>
            <person name="Paukszto L."/>
            <person name="Jastrzebski P J."/>
        </authorList>
    </citation>
    <scope>NUCLEOTIDE SEQUENCE [LARGE SCALE GENOMIC DNA]</scope>
    <source>
        <strain evidence="1 2">WMS-il1</strain>
    </source>
</reference>
<name>A0A564XXY4_HYMDI</name>